<protein>
    <submittedName>
        <fullName evidence="2">Uncharacterized protein</fullName>
    </submittedName>
</protein>
<proteinExistence type="predicted"/>
<organism evidence="2 3">
    <name type="scientific">Phlebiopsis gigantea (strain 11061_1 CR5-6)</name>
    <name type="common">White-rot fungus</name>
    <name type="synonym">Peniophora gigantea</name>
    <dbReference type="NCBI Taxonomy" id="745531"/>
    <lineage>
        <taxon>Eukaryota</taxon>
        <taxon>Fungi</taxon>
        <taxon>Dikarya</taxon>
        <taxon>Basidiomycota</taxon>
        <taxon>Agaricomycotina</taxon>
        <taxon>Agaricomycetes</taxon>
        <taxon>Polyporales</taxon>
        <taxon>Phanerochaetaceae</taxon>
        <taxon>Phlebiopsis</taxon>
    </lineage>
</organism>
<evidence type="ECO:0000313" key="2">
    <source>
        <dbReference type="EMBL" id="KIP05932.1"/>
    </source>
</evidence>
<dbReference type="AlphaFoldDB" id="A0A0C3S620"/>
<evidence type="ECO:0000256" key="1">
    <source>
        <dbReference type="SAM" id="MobiDB-lite"/>
    </source>
</evidence>
<sequence>MIIDKDPFSDTPPASPTGTALPDYVTEVGVPPPLPPPLPPRPTASRSTLPPSYLPPARPSQPMIYTFMSWNANLMLLMPPPSVTDRSPIANISVMLNLNPFAPLSYITAVRHGGTAEGAMIGDFEIAIAHNRATVKMGNRSERIANVLTAQHKTMRLWRWQLSGVELFWDCTKKLDDGSPMCICLDSRKSQLASFVPPPLDASPPLPDATLTVFPDGHEAFDHILISALIIDRKLTLSF</sequence>
<keyword evidence="3" id="KW-1185">Reference proteome</keyword>
<dbReference type="HOGENOM" id="CLU_094652_0_0_1"/>
<dbReference type="OrthoDB" id="3002966at2759"/>
<dbReference type="EMBL" id="KN840530">
    <property type="protein sequence ID" value="KIP05932.1"/>
    <property type="molecule type" value="Genomic_DNA"/>
</dbReference>
<feature type="region of interest" description="Disordered" evidence="1">
    <location>
        <begin position="1"/>
        <end position="55"/>
    </location>
</feature>
<feature type="compositionally biased region" description="Pro residues" evidence="1">
    <location>
        <begin position="30"/>
        <end position="42"/>
    </location>
</feature>
<name>A0A0C3S620_PHLG1</name>
<accession>A0A0C3S620</accession>
<gene>
    <name evidence="2" type="ORF">PHLGIDRAFT_481412</name>
</gene>
<evidence type="ECO:0000313" key="3">
    <source>
        <dbReference type="Proteomes" id="UP000053257"/>
    </source>
</evidence>
<reference evidence="2 3" key="1">
    <citation type="journal article" date="2014" name="PLoS Genet.">
        <title>Analysis of the Phlebiopsis gigantea genome, transcriptome and secretome provides insight into its pioneer colonization strategies of wood.</title>
        <authorList>
            <person name="Hori C."/>
            <person name="Ishida T."/>
            <person name="Igarashi K."/>
            <person name="Samejima M."/>
            <person name="Suzuki H."/>
            <person name="Master E."/>
            <person name="Ferreira P."/>
            <person name="Ruiz-Duenas F.J."/>
            <person name="Held B."/>
            <person name="Canessa P."/>
            <person name="Larrondo L.F."/>
            <person name="Schmoll M."/>
            <person name="Druzhinina I.S."/>
            <person name="Kubicek C.P."/>
            <person name="Gaskell J.A."/>
            <person name="Kersten P."/>
            <person name="St John F."/>
            <person name="Glasner J."/>
            <person name="Sabat G."/>
            <person name="Splinter BonDurant S."/>
            <person name="Syed K."/>
            <person name="Yadav J."/>
            <person name="Mgbeahuruike A.C."/>
            <person name="Kovalchuk A."/>
            <person name="Asiegbu F.O."/>
            <person name="Lackner G."/>
            <person name="Hoffmeister D."/>
            <person name="Rencoret J."/>
            <person name="Gutierrez A."/>
            <person name="Sun H."/>
            <person name="Lindquist E."/>
            <person name="Barry K."/>
            <person name="Riley R."/>
            <person name="Grigoriev I.V."/>
            <person name="Henrissat B."/>
            <person name="Kues U."/>
            <person name="Berka R.M."/>
            <person name="Martinez A.T."/>
            <person name="Covert S.F."/>
            <person name="Blanchette R.A."/>
            <person name="Cullen D."/>
        </authorList>
    </citation>
    <scope>NUCLEOTIDE SEQUENCE [LARGE SCALE GENOMIC DNA]</scope>
    <source>
        <strain evidence="2 3">11061_1 CR5-6</strain>
    </source>
</reference>
<dbReference type="Proteomes" id="UP000053257">
    <property type="component" value="Unassembled WGS sequence"/>
</dbReference>